<evidence type="ECO:0000256" key="2">
    <source>
        <dbReference type="ARBA" id="ARBA00002876"/>
    </source>
</evidence>
<evidence type="ECO:0000256" key="5">
    <source>
        <dbReference type="PIRSR" id="PIRSR606225-1"/>
    </source>
</evidence>
<dbReference type="STRING" id="696127.midi_00813"/>
<evidence type="ECO:0000256" key="1">
    <source>
        <dbReference type="ARBA" id="ARBA00000381"/>
    </source>
</evidence>
<accession>F7XWQ4</accession>
<dbReference type="InterPro" id="IPR006224">
    <property type="entry name" value="PsdUridine_synth_RluA-like_CS"/>
</dbReference>
<dbReference type="PANTHER" id="PTHR21600">
    <property type="entry name" value="MITOCHONDRIAL RNA PSEUDOURIDINE SYNTHASE"/>
    <property type="match status" value="1"/>
</dbReference>
<dbReference type="NCBIfam" id="TIGR00005">
    <property type="entry name" value="rluA_subfam"/>
    <property type="match status" value="1"/>
</dbReference>
<organism evidence="9 10">
    <name type="scientific">Midichloria mitochondrii (strain IricVA)</name>
    <dbReference type="NCBI Taxonomy" id="696127"/>
    <lineage>
        <taxon>Bacteria</taxon>
        <taxon>Pseudomonadati</taxon>
        <taxon>Pseudomonadota</taxon>
        <taxon>Alphaproteobacteria</taxon>
        <taxon>Rickettsiales</taxon>
        <taxon>Candidatus Midichloriaceae</taxon>
        <taxon>Candidatus Midichloria</taxon>
    </lineage>
</organism>
<evidence type="ECO:0000256" key="6">
    <source>
        <dbReference type="PROSITE-ProRule" id="PRU00182"/>
    </source>
</evidence>
<dbReference type="InterPro" id="IPR006145">
    <property type="entry name" value="PsdUridine_synth_RsuA/RluA"/>
</dbReference>
<evidence type="ECO:0000256" key="3">
    <source>
        <dbReference type="ARBA" id="ARBA00010876"/>
    </source>
</evidence>
<dbReference type="Pfam" id="PF00849">
    <property type="entry name" value="PseudoU_synth_2"/>
    <property type="match status" value="1"/>
</dbReference>
<feature type="domain" description="Pseudouridine synthase RsuA/RluA-like" evidence="8">
    <location>
        <begin position="102"/>
        <end position="251"/>
    </location>
</feature>
<keyword evidence="4 7" id="KW-0413">Isomerase</keyword>
<dbReference type="SUPFAM" id="SSF55120">
    <property type="entry name" value="Pseudouridine synthase"/>
    <property type="match status" value="1"/>
</dbReference>
<dbReference type="PROSITE" id="PS01129">
    <property type="entry name" value="PSI_RLU"/>
    <property type="match status" value="1"/>
</dbReference>
<dbReference type="SUPFAM" id="SSF55174">
    <property type="entry name" value="Alpha-L RNA-binding motif"/>
    <property type="match status" value="1"/>
</dbReference>
<dbReference type="Gene3D" id="3.30.2350.10">
    <property type="entry name" value="Pseudouridine synthase"/>
    <property type="match status" value="1"/>
</dbReference>
<comment type="catalytic activity">
    <reaction evidence="1">
        <text>uridine(955/2504/2580) in 23S rRNA = pseudouridine(955/2504/2580) in 23S rRNA</text>
        <dbReference type="Rhea" id="RHEA:42528"/>
        <dbReference type="Rhea" id="RHEA-COMP:10099"/>
        <dbReference type="Rhea" id="RHEA-COMP:10100"/>
        <dbReference type="ChEBI" id="CHEBI:65314"/>
        <dbReference type="ChEBI" id="CHEBI:65315"/>
        <dbReference type="EC" id="5.4.99.24"/>
    </reaction>
</comment>
<dbReference type="InterPro" id="IPR006225">
    <property type="entry name" value="PsdUridine_synth_RluC/D"/>
</dbReference>
<dbReference type="RefSeq" id="WP_013951304.1">
    <property type="nucleotide sequence ID" value="NC_015722.1"/>
</dbReference>
<gene>
    <name evidence="9" type="ordered locus">midi_00813</name>
</gene>
<dbReference type="GO" id="GO:0140098">
    <property type="term" value="F:catalytic activity, acting on RNA"/>
    <property type="evidence" value="ECO:0007669"/>
    <property type="project" value="UniProtKB-ARBA"/>
</dbReference>
<evidence type="ECO:0000256" key="4">
    <source>
        <dbReference type="ARBA" id="ARBA00023235"/>
    </source>
</evidence>
<keyword evidence="10" id="KW-1185">Reference proteome</keyword>
<dbReference type="PROSITE" id="PS50889">
    <property type="entry name" value="S4"/>
    <property type="match status" value="1"/>
</dbReference>
<dbReference type="GO" id="GO:0003723">
    <property type="term" value="F:RNA binding"/>
    <property type="evidence" value="ECO:0007669"/>
    <property type="project" value="UniProtKB-KW"/>
</dbReference>
<comment type="function">
    <text evidence="2">Responsible for synthesis of pseudouridine from uracil at positions 955, 2504 and 2580 in 23S ribosomal RNA.</text>
</comment>
<dbReference type="CDD" id="cd02869">
    <property type="entry name" value="PseudoU_synth_RluA_like"/>
    <property type="match status" value="1"/>
</dbReference>
<evidence type="ECO:0000256" key="7">
    <source>
        <dbReference type="RuleBase" id="RU362028"/>
    </source>
</evidence>
<dbReference type="InterPro" id="IPR050188">
    <property type="entry name" value="RluA_PseudoU_synthase"/>
</dbReference>
<sequence length="319" mass="36161">MAEIIKKLVAGEDNDIRLDRWFKRHYKEYSFANISKLARTGQIRVDSKRVKASDKIKFNQEIRFPALITLKPQIKKSILTSKNDYAKLVEEITANITYINSHVLVLNKPAGLAVQGGNGIEISVDHIASELKFDAKEKPKLVHRIDKETSGILIMARTIKAAQEIADIFQNRDIDKKYLAIVQGKPKELKEVIDIPLEKKDSGAGFENMAPSKNGKQAITRYRVLAHNERAALLEVIPVTGRKHQIRAHLATIGCPIISDKKYNKEYSLYNKIAASLCLHAYELDLALFGEKLKFQAPLPKHFIDVLNFFSLTFKEKNV</sequence>
<comment type="catalytic activity">
    <reaction evidence="7">
        <text>a uridine in RNA = a pseudouridine in RNA</text>
        <dbReference type="Rhea" id="RHEA:48348"/>
        <dbReference type="Rhea" id="RHEA-COMP:12068"/>
        <dbReference type="Rhea" id="RHEA-COMP:12069"/>
        <dbReference type="ChEBI" id="CHEBI:65314"/>
        <dbReference type="ChEBI" id="CHEBI:65315"/>
    </reaction>
</comment>
<dbReference type="GO" id="GO:0001522">
    <property type="term" value="P:pseudouridine synthesis"/>
    <property type="evidence" value="ECO:0007669"/>
    <property type="project" value="InterPro"/>
</dbReference>
<dbReference type="GO" id="GO:0006396">
    <property type="term" value="P:RNA processing"/>
    <property type="evidence" value="ECO:0007669"/>
    <property type="project" value="UniProtKB-ARBA"/>
</dbReference>
<dbReference type="InterPro" id="IPR036986">
    <property type="entry name" value="S4_RNA-bd_sf"/>
</dbReference>
<evidence type="ECO:0000259" key="8">
    <source>
        <dbReference type="Pfam" id="PF00849"/>
    </source>
</evidence>
<dbReference type="InterPro" id="IPR020103">
    <property type="entry name" value="PsdUridine_synth_cat_dom_sf"/>
</dbReference>
<name>F7XWQ4_MIDMI</name>
<dbReference type="GO" id="GO:0009982">
    <property type="term" value="F:pseudouridine synthase activity"/>
    <property type="evidence" value="ECO:0007669"/>
    <property type="project" value="InterPro"/>
</dbReference>
<dbReference type="EC" id="5.4.99.-" evidence="7"/>
<dbReference type="EMBL" id="CP002130">
    <property type="protein sequence ID" value="AEI89103.1"/>
    <property type="molecule type" value="Genomic_DNA"/>
</dbReference>
<evidence type="ECO:0000313" key="9">
    <source>
        <dbReference type="EMBL" id="AEI89103.1"/>
    </source>
</evidence>
<feature type="active site" evidence="5">
    <location>
        <position position="146"/>
    </location>
</feature>
<dbReference type="Gene3D" id="3.10.290.10">
    <property type="entry name" value="RNA-binding S4 domain"/>
    <property type="match status" value="1"/>
</dbReference>
<dbReference type="Proteomes" id="UP000006639">
    <property type="component" value="Chromosome"/>
</dbReference>
<comment type="similarity">
    <text evidence="3 7">Belongs to the pseudouridine synthase RluA family.</text>
</comment>
<dbReference type="OrthoDB" id="9807829at2"/>
<protein>
    <recommendedName>
        <fullName evidence="7">Pseudouridine synthase</fullName>
        <ecNumber evidence="7">5.4.99.-</ecNumber>
    </recommendedName>
</protein>
<reference evidence="9 10" key="1">
    <citation type="journal article" date="2011" name="Mol. Biol. Evol.">
        <title>Phylogenomic evidence for the presence of a flagellum and cbb3 oxidase in the free-living mitochondrial ancestor.</title>
        <authorList>
            <person name="Sassera D."/>
            <person name="Lo N."/>
            <person name="Epis S."/>
            <person name="D'Auria G."/>
            <person name="Montagna M."/>
            <person name="Comandatore F."/>
            <person name="Horner D."/>
            <person name="Pereto J."/>
            <person name="Luciano A.M."/>
            <person name="Franciosi F."/>
            <person name="Ferri E."/>
            <person name="Crotti E."/>
            <person name="Bazzocchi C."/>
            <person name="Daffonchio D."/>
            <person name="Sacchi L."/>
            <person name="Moya A."/>
            <person name="Latorre A."/>
            <person name="Bandi C."/>
        </authorList>
    </citation>
    <scope>NUCLEOTIDE SEQUENCE [LARGE SCALE GENOMIC DNA]</scope>
    <source>
        <strain evidence="9 10">IricVA</strain>
    </source>
</reference>
<keyword evidence="6" id="KW-0694">RNA-binding</keyword>
<dbReference type="AlphaFoldDB" id="F7XWQ4"/>
<dbReference type="HOGENOM" id="CLU_016902_1_2_5"/>
<dbReference type="KEGG" id="mmn:midi_00813"/>
<proteinExistence type="inferred from homology"/>
<evidence type="ECO:0000313" key="10">
    <source>
        <dbReference type="Proteomes" id="UP000006639"/>
    </source>
</evidence>